<proteinExistence type="predicted"/>
<reference evidence="1 2" key="1">
    <citation type="journal article" date="2022" name="New Phytol.">
        <title>Ecological generalism drives hyperdiversity of secondary metabolite gene clusters in xylarialean endophytes.</title>
        <authorList>
            <person name="Franco M.E.E."/>
            <person name="Wisecaver J.H."/>
            <person name="Arnold A.E."/>
            <person name="Ju Y.M."/>
            <person name="Slot J.C."/>
            <person name="Ahrendt S."/>
            <person name="Moore L.P."/>
            <person name="Eastman K.E."/>
            <person name="Scott K."/>
            <person name="Konkel Z."/>
            <person name="Mondo S.J."/>
            <person name="Kuo A."/>
            <person name="Hayes R.D."/>
            <person name="Haridas S."/>
            <person name="Andreopoulos B."/>
            <person name="Riley R."/>
            <person name="LaButti K."/>
            <person name="Pangilinan J."/>
            <person name="Lipzen A."/>
            <person name="Amirebrahimi M."/>
            <person name="Yan J."/>
            <person name="Adam C."/>
            <person name="Keymanesh K."/>
            <person name="Ng V."/>
            <person name="Louie K."/>
            <person name="Northen T."/>
            <person name="Drula E."/>
            <person name="Henrissat B."/>
            <person name="Hsieh H.M."/>
            <person name="Youens-Clark K."/>
            <person name="Lutzoni F."/>
            <person name="Miadlikowska J."/>
            <person name="Eastwood D.C."/>
            <person name="Hamelin R.C."/>
            <person name="Grigoriev I.V."/>
            <person name="U'Ren J.M."/>
        </authorList>
    </citation>
    <scope>NUCLEOTIDE SEQUENCE [LARGE SCALE GENOMIC DNA]</scope>
    <source>
        <strain evidence="1 2">ER1909</strain>
    </source>
</reference>
<dbReference type="EMBL" id="MU394440">
    <property type="protein sequence ID" value="KAI6080494.1"/>
    <property type="molecule type" value="Genomic_DNA"/>
</dbReference>
<organism evidence="1 2">
    <name type="scientific">Hypoxylon rubiginosum</name>
    <dbReference type="NCBI Taxonomy" id="110542"/>
    <lineage>
        <taxon>Eukaryota</taxon>
        <taxon>Fungi</taxon>
        <taxon>Dikarya</taxon>
        <taxon>Ascomycota</taxon>
        <taxon>Pezizomycotina</taxon>
        <taxon>Sordariomycetes</taxon>
        <taxon>Xylariomycetidae</taxon>
        <taxon>Xylariales</taxon>
        <taxon>Hypoxylaceae</taxon>
        <taxon>Hypoxylon</taxon>
    </lineage>
</organism>
<protein>
    <submittedName>
        <fullName evidence="1">Uncharacterized protein</fullName>
    </submittedName>
</protein>
<keyword evidence="2" id="KW-1185">Reference proteome</keyword>
<accession>A0ACC0CJA1</accession>
<evidence type="ECO:0000313" key="2">
    <source>
        <dbReference type="Proteomes" id="UP001497680"/>
    </source>
</evidence>
<comment type="caution">
    <text evidence="1">The sequence shown here is derived from an EMBL/GenBank/DDBJ whole genome shotgun (WGS) entry which is preliminary data.</text>
</comment>
<sequence>MASHQGQGQGHSHKRNNLPGHAPGNPNTGGAGNQPPANQSNQPNQSPSGGDGNNQVSVLNATNFGDLSYLPQGQPTRGRGGYRGRGGHGRGGSYTPEERRQFFSARNPFMVGPQFASPEIVDGNLGLVNKRTHNELTNSILVEPANATMPERWLGTFNHTEGSVSMANMFKHTHPAKTEFSQLIITKTPIEVAMDESKGLTVDTRGYAHLIPYASQLEEGGGKKRKIENNPIVCANCLQDTHVLGDCAWPYSGRWGDIFGCPVCNTKDHYFDNCPNQADMGDHEKFRLLVQRRAGKCLIRSDTPVFQWVLMAVKDGRISHDIVLPWSRESAKRVFHDETYINILRELTYADPRKPVTRDHLSNIANLEELVKTETGSFAQYKEYLKKQTDQANAEEQQNVAQQQNDAQPQNDAQEDATMQDAAPAPTAPVNQAPATQMQPPAQQQTVQRQTTQQQGVAHRNRPQERPSLHNVQP</sequence>
<dbReference type="Proteomes" id="UP001497680">
    <property type="component" value="Unassembled WGS sequence"/>
</dbReference>
<evidence type="ECO:0000313" key="1">
    <source>
        <dbReference type="EMBL" id="KAI6080494.1"/>
    </source>
</evidence>
<name>A0ACC0CJA1_9PEZI</name>
<gene>
    <name evidence="1" type="ORF">F4821DRAFT_251415</name>
</gene>